<dbReference type="InterPro" id="IPR019257">
    <property type="entry name" value="MeTrfase_dom"/>
</dbReference>
<feature type="domain" description="Histidine-specific methyltransferase SAM-dependent" evidence="3">
    <location>
        <begin position="18"/>
        <end position="317"/>
    </location>
</feature>
<dbReference type="Pfam" id="PF10017">
    <property type="entry name" value="Methyltransf_33"/>
    <property type="match status" value="1"/>
</dbReference>
<dbReference type="InterPro" id="IPR035094">
    <property type="entry name" value="EgtD"/>
</dbReference>
<keyword evidence="2 4" id="KW-0808">Transferase</keyword>
<evidence type="ECO:0000313" key="4">
    <source>
        <dbReference type="EMBL" id="RDE04917.1"/>
    </source>
</evidence>
<evidence type="ECO:0000259" key="3">
    <source>
        <dbReference type="Pfam" id="PF10017"/>
    </source>
</evidence>
<evidence type="ECO:0000256" key="2">
    <source>
        <dbReference type="ARBA" id="ARBA00022679"/>
    </source>
</evidence>
<organism evidence="4 5">
    <name type="scientific">Sphingomonas aracearum</name>
    <dbReference type="NCBI Taxonomy" id="2283317"/>
    <lineage>
        <taxon>Bacteria</taxon>
        <taxon>Pseudomonadati</taxon>
        <taxon>Pseudomonadota</taxon>
        <taxon>Alphaproteobacteria</taxon>
        <taxon>Sphingomonadales</taxon>
        <taxon>Sphingomonadaceae</taxon>
        <taxon>Sphingomonas</taxon>
    </lineage>
</organism>
<dbReference type="GO" id="GO:0032259">
    <property type="term" value="P:methylation"/>
    <property type="evidence" value="ECO:0007669"/>
    <property type="project" value="UniProtKB-KW"/>
</dbReference>
<dbReference type="EC" id="2.1.1.44" evidence="4"/>
<dbReference type="InterPro" id="IPR017804">
    <property type="entry name" value="MeTrfase_EgtD-like"/>
</dbReference>
<dbReference type="Gene3D" id="3.40.50.150">
    <property type="entry name" value="Vaccinia Virus protein VP39"/>
    <property type="match status" value="1"/>
</dbReference>
<name>A0A369VTP7_9SPHN</name>
<dbReference type="RefSeq" id="WP_114688654.1">
    <property type="nucleotide sequence ID" value="NZ_QQNB01000003.1"/>
</dbReference>
<dbReference type="EMBL" id="QQNB01000003">
    <property type="protein sequence ID" value="RDE04917.1"/>
    <property type="molecule type" value="Genomic_DNA"/>
</dbReference>
<dbReference type="PANTHER" id="PTHR43397:SF1">
    <property type="entry name" value="ERGOTHIONEINE BIOSYNTHESIS PROTEIN 1"/>
    <property type="match status" value="1"/>
</dbReference>
<dbReference type="PIRSF" id="PIRSF018005">
    <property type="entry name" value="UCP018005"/>
    <property type="match status" value="1"/>
</dbReference>
<comment type="caution">
    <text evidence="4">The sequence shown here is derived from an EMBL/GenBank/DDBJ whole genome shotgun (WGS) entry which is preliminary data.</text>
</comment>
<keyword evidence="1 4" id="KW-0489">Methyltransferase</keyword>
<evidence type="ECO:0000313" key="5">
    <source>
        <dbReference type="Proteomes" id="UP000253918"/>
    </source>
</evidence>
<dbReference type="InterPro" id="IPR029063">
    <property type="entry name" value="SAM-dependent_MTases_sf"/>
</dbReference>
<gene>
    <name evidence="4" type="primary">egtD</name>
    <name evidence="4" type="ORF">DVW87_15240</name>
</gene>
<dbReference type="Proteomes" id="UP000253918">
    <property type="component" value="Unassembled WGS sequence"/>
</dbReference>
<dbReference type="AlphaFoldDB" id="A0A369VTP7"/>
<dbReference type="GO" id="GO:0052706">
    <property type="term" value="F:L-histidine N(alpha)-methyltransferase activity"/>
    <property type="evidence" value="ECO:0007669"/>
    <property type="project" value="UniProtKB-EC"/>
</dbReference>
<dbReference type="OrthoDB" id="5289726at2"/>
<sequence>MLKPEIEDGEASLADPQFRADVLDGLSRRPRAIPARWFYDRRGSELFEAITDLPEYYPTRTETALLREICPALGDMIGRGRAVVEFGSGSSTKTPVLLGCIEPAAYVPIDISGDFLRQSSAALAARFPGLPVHPVEADFLKPVALPAEVRTLPKLGFFPGSTIGNMAPEGAVDLLRAMKRWLGDGATLLIGMDCIKDPSVLVPAYDDAAGVTAAFNLNLLERINRELDGTIPPAAFRHKALWNDERARIEMHLEAVEDVSFTVDGRRFTMAAGETLHTENSHKYGDRDARLLLAAGGWTPRRRWTDAEGRFALFLAEALPAEVAP</sequence>
<protein>
    <submittedName>
        <fullName evidence="4">L-histidine N(Alpha)-methyltransferase</fullName>
        <ecNumber evidence="4">2.1.1.44</ecNumber>
    </submittedName>
</protein>
<proteinExistence type="predicted"/>
<dbReference type="InterPro" id="IPR051128">
    <property type="entry name" value="EgtD_Methyltrsf_superfamily"/>
</dbReference>
<dbReference type="SUPFAM" id="SSF53335">
    <property type="entry name" value="S-adenosyl-L-methionine-dependent methyltransferases"/>
    <property type="match status" value="1"/>
</dbReference>
<dbReference type="NCBIfam" id="TIGR03438">
    <property type="entry name" value="egtD_ergothio"/>
    <property type="match status" value="1"/>
</dbReference>
<reference evidence="4 5" key="1">
    <citation type="submission" date="2018-07" db="EMBL/GenBank/DDBJ databases">
        <title>a novel species of Sphingomonas isolated from the rhizosphere soil of Araceae plant.</title>
        <authorList>
            <person name="Zhiyong W."/>
            <person name="Qinglan Z."/>
            <person name="Zhiwei F."/>
            <person name="Ding X."/>
            <person name="Gejiao W."/>
            <person name="Shixue Z."/>
        </authorList>
    </citation>
    <scope>NUCLEOTIDE SEQUENCE [LARGE SCALE GENOMIC DNA]</scope>
    <source>
        <strain evidence="4 5">WZY 27</strain>
    </source>
</reference>
<evidence type="ECO:0000256" key="1">
    <source>
        <dbReference type="ARBA" id="ARBA00022603"/>
    </source>
</evidence>
<dbReference type="PANTHER" id="PTHR43397">
    <property type="entry name" value="ERGOTHIONEINE BIOSYNTHESIS PROTEIN 1"/>
    <property type="match status" value="1"/>
</dbReference>
<keyword evidence="5" id="KW-1185">Reference proteome</keyword>
<accession>A0A369VTP7</accession>